<comment type="caution">
    <text evidence="2">The sequence shown here is derived from an EMBL/GenBank/DDBJ whole genome shotgun (WGS) entry which is preliminary data.</text>
</comment>
<evidence type="ECO:0000313" key="2">
    <source>
        <dbReference type="EMBL" id="KAA6399787.1"/>
    </source>
</evidence>
<reference evidence="2 3" key="1">
    <citation type="submission" date="2019-03" db="EMBL/GenBank/DDBJ databases">
        <title>Single cell metagenomics reveals metabolic interactions within the superorganism composed of flagellate Streblomastix strix and complex community of Bacteroidetes bacteria on its surface.</title>
        <authorList>
            <person name="Treitli S.C."/>
            <person name="Kolisko M."/>
            <person name="Husnik F."/>
            <person name="Keeling P."/>
            <person name="Hampl V."/>
        </authorList>
    </citation>
    <scope>NUCLEOTIDE SEQUENCE [LARGE SCALE GENOMIC DNA]</scope>
    <source>
        <strain evidence="2">ST1C</strain>
    </source>
</reference>
<protein>
    <submittedName>
        <fullName evidence="2">Uncharacterized protein</fullName>
    </submittedName>
</protein>
<feature type="region of interest" description="Disordered" evidence="1">
    <location>
        <begin position="414"/>
        <end position="445"/>
    </location>
</feature>
<evidence type="ECO:0000313" key="3">
    <source>
        <dbReference type="Proteomes" id="UP000324800"/>
    </source>
</evidence>
<dbReference type="EMBL" id="SNRW01000682">
    <property type="protein sequence ID" value="KAA6399787.1"/>
    <property type="molecule type" value="Genomic_DNA"/>
</dbReference>
<evidence type="ECO:0000256" key="1">
    <source>
        <dbReference type="SAM" id="MobiDB-lite"/>
    </source>
</evidence>
<dbReference type="Proteomes" id="UP000324800">
    <property type="component" value="Unassembled WGS sequence"/>
</dbReference>
<organism evidence="2 3">
    <name type="scientific">Streblomastix strix</name>
    <dbReference type="NCBI Taxonomy" id="222440"/>
    <lineage>
        <taxon>Eukaryota</taxon>
        <taxon>Metamonada</taxon>
        <taxon>Preaxostyla</taxon>
        <taxon>Oxymonadida</taxon>
        <taxon>Streblomastigidae</taxon>
        <taxon>Streblomastix</taxon>
    </lineage>
</organism>
<accession>A0A5J4WXH3</accession>
<proteinExistence type="predicted"/>
<sequence length="445" mass="51699">MEKSRLISKIENIIRQRVAQEKEQKINIIDNAYPILTEKLIIIYLQVKKSQLINNDFLNTLSNIISLHIDQLIQVIKNGKELTQGNKKEDIDENQEMNKRIKSMTKIIKSIDDSDFNNKFHFFEKLKLHENIALFLHFNCPTEIICPLNIYNNMNQNLKELQIASLTLLQNITYINEVQNYLINTHPIIPHLIISSISFASSCSTYQHQIKVQQQSVSMQSINFVGQQLHLLYNLLKTEIPDFLEIILYPNLIQSLIKLNQYRIVEYISEEMDKVAFQIRNKCIQLFERIYEEGNQNALESLTKNGHANSLVIKVGADDGYYGIDGEELDSNLFDLRCFFRTLHKGRQFNPQYQVYPSYPPQICLAQQSKEQLEEEGSLEEIDAYLANQLNNEKIKKSANQAKNSIFNIFHDDANTYDGKDEDLYEDAHEEGEESSEEFGDDGDE</sequence>
<feature type="compositionally biased region" description="Acidic residues" evidence="1">
    <location>
        <begin position="420"/>
        <end position="445"/>
    </location>
</feature>
<dbReference type="AlphaFoldDB" id="A0A5J4WXH3"/>
<gene>
    <name evidence="2" type="ORF">EZS28_004687</name>
</gene>
<name>A0A5J4WXH3_9EUKA</name>